<evidence type="ECO:0000313" key="1">
    <source>
        <dbReference type="EMBL" id="KAF2622294.1"/>
    </source>
</evidence>
<dbReference type="Proteomes" id="UP000799754">
    <property type="component" value="Unassembled WGS sequence"/>
</dbReference>
<sequence length="232" mass="25823">MLDPRMTGAASAYRFLTLQDVEPSLWRGDCFLLLETEPALSTCATPPQLRCWALHARHLDQASPWLVACNAKSARLGPSWLCLLIMAAFSTLRGALVITNQHYLRCGDSCQGQLPIAIAVTISIQQTHVSQRANVEKHPKHSGQRVSSECLALCTDWRHVRNLRAIDDTCDGLRKSSHTLVFQSTAGFPPSCRADCTPDYFCVIDGRKNEEPLLSPLSEGRREWHLPFLSVV</sequence>
<comment type="caution">
    <text evidence="1">The sequence shown here is derived from an EMBL/GenBank/DDBJ whole genome shotgun (WGS) entry which is preliminary data.</text>
</comment>
<accession>A0ACB6RKK2</accession>
<organism evidence="1 2">
    <name type="scientific">Macroventuria anomochaeta</name>
    <dbReference type="NCBI Taxonomy" id="301207"/>
    <lineage>
        <taxon>Eukaryota</taxon>
        <taxon>Fungi</taxon>
        <taxon>Dikarya</taxon>
        <taxon>Ascomycota</taxon>
        <taxon>Pezizomycotina</taxon>
        <taxon>Dothideomycetes</taxon>
        <taxon>Pleosporomycetidae</taxon>
        <taxon>Pleosporales</taxon>
        <taxon>Pleosporineae</taxon>
        <taxon>Didymellaceae</taxon>
        <taxon>Macroventuria</taxon>
    </lineage>
</organism>
<evidence type="ECO:0000313" key="2">
    <source>
        <dbReference type="Proteomes" id="UP000799754"/>
    </source>
</evidence>
<dbReference type="EMBL" id="MU006746">
    <property type="protein sequence ID" value="KAF2622294.1"/>
    <property type="molecule type" value="Genomic_DNA"/>
</dbReference>
<name>A0ACB6RKK2_9PLEO</name>
<protein>
    <submittedName>
        <fullName evidence="1">Uncharacterized protein</fullName>
    </submittedName>
</protein>
<reference evidence="1" key="1">
    <citation type="journal article" date="2020" name="Stud. Mycol.">
        <title>101 Dothideomycetes genomes: a test case for predicting lifestyles and emergence of pathogens.</title>
        <authorList>
            <person name="Haridas S."/>
            <person name="Albert R."/>
            <person name="Binder M."/>
            <person name="Bloem J."/>
            <person name="Labutti K."/>
            <person name="Salamov A."/>
            <person name="Andreopoulos B."/>
            <person name="Baker S."/>
            <person name="Barry K."/>
            <person name="Bills G."/>
            <person name="Bluhm B."/>
            <person name="Cannon C."/>
            <person name="Castanera R."/>
            <person name="Culley D."/>
            <person name="Daum C."/>
            <person name="Ezra D."/>
            <person name="Gonzalez J."/>
            <person name="Henrissat B."/>
            <person name="Kuo A."/>
            <person name="Liang C."/>
            <person name="Lipzen A."/>
            <person name="Lutzoni F."/>
            <person name="Magnuson J."/>
            <person name="Mondo S."/>
            <person name="Nolan M."/>
            <person name="Ohm R."/>
            <person name="Pangilinan J."/>
            <person name="Park H.-J."/>
            <person name="Ramirez L."/>
            <person name="Alfaro M."/>
            <person name="Sun H."/>
            <person name="Tritt A."/>
            <person name="Yoshinaga Y."/>
            <person name="Zwiers L.-H."/>
            <person name="Turgeon B."/>
            <person name="Goodwin S."/>
            <person name="Spatafora J."/>
            <person name="Crous P."/>
            <person name="Grigoriev I."/>
        </authorList>
    </citation>
    <scope>NUCLEOTIDE SEQUENCE</scope>
    <source>
        <strain evidence="1">CBS 525.71</strain>
    </source>
</reference>
<proteinExistence type="predicted"/>
<gene>
    <name evidence="1" type="ORF">BU25DRAFT_214416</name>
</gene>
<keyword evidence="2" id="KW-1185">Reference proteome</keyword>